<sequence length="369" mass="40177">MTDSQKWLVLAGVTGAGWLVYLLAPILMPFALAALLAYLGDPLVDRLEARGHSRANAVVGVFGAMIIAIALLVLLVVPLLESQIEGLIDHLPNYASWFNQKLVPWLRQHFGIQRRMLDLNQLTTMLSQHWQQAGGVATAVLQSLSQSGMAVIHWLMNLLLVPVVSFYLLRDWDQLVRHVHELLPRRVAETAESLAEEADEVLGAFLRGQLLVMLAMSSYYSIALWIVGLDVALLVGMMAGLVGFIPYMGAIVGIGSGCLAALVQFQDASHLMPVLIVFGIGHVLEGTVLTPRLVGNKIGLHPVAVIFSALAGGQLFGFLGVLLALPAASVVMVLLRHAHELYLGSAWYAEIRREARPPKELREEDDGPT</sequence>
<comment type="similarity">
    <text evidence="2">Belongs to the autoinducer-2 exporter (AI-2E) (TC 2.A.86) family.</text>
</comment>
<keyword evidence="4 6" id="KW-1133">Transmembrane helix</keyword>
<feature type="transmembrane region" description="Helical" evidence="6">
    <location>
        <begin position="151"/>
        <end position="169"/>
    </location>
</feature>
<feature type="transmembrane region" description="Helical" evidence="6">
    <location>
        <begin position="275"/>
        <end position="295"/>
    </location>
</feature>
<evidence type="ECO:0000256" key="4">
    <source>
        <dbReference type="ARBA" id="ARBA00022989"/>
    </source>
</evidence>
<dbReference type="GO" id="GO:0055085">
    <property type="term" value="P:transmembrane transport"/>
    <property type="evidence" value="ECO:0007669"/>
    <property type="project" value="TreeGrafter"/>
</dbReference>
<reference evidence="7" key="1">
    <citation type="submission" date="2019-06" db="EMBL/GenBank/DDBJ databases">
        <title>Complete genome sequence of Methylogaea oryzae strain JCM16910.</title>
        <authorList>
            <person name="Asakawa S."/>
        </authorList>
    </citation>
    <scope>NUCLEOTIDE SEQUENCE</scope>
    <source>
        <strain evidence="7">E10</strain>
    </source>
</reference>
<proteinExistence type="inferred from homology"/>
<evidence type="ECO:0000256" key="5">
    <source>
        <dbReference type="ARBA" id="ARBA00023136"/>
    </source>
</evidence>
<evidence type="ECO:0000256" key="3">
    <source>
        <dbReference type="ARBA" id="ARBA00022692"/>
    </source>
</evidence>
<dbReference type="PANTHER" id="PTHR21716:SF64">
    <property type="entry name" value="AI-2 TRANSPORT PROTEIN TQSA"/>
    <property type="match status" value="1"/>
</dbReference>
<dbReference type="RefSeq" id="WP_221047478.1">
    <property type="nucleotide sequence ID" value="NZ_AP019782.1"/>
</dbReference>
<dbReference type="InterPro" id="IPR002549">
    <property type="entry name" value="AI-2E-like"/>
</dbReference>
<accession>A0A8D4VS80</accession>
<feature type="transmembrane region" description="Helical" evidence="6">
    <location>
        <begin position="315"/>
        <end position="335"/>
    </location>
</feature>
<keyword evidence="3 6" id="KW-0812">Transmembrane</keyword>
<evidence type="ECO:0000256" key="1">
    <source>
        <dbReference type="ARBA" id="ARBA00004141"/>
    </source>
</evidence>
<keyword evidence="5 6" id="KW-0472">Membrane</keyword>
<dbReference type="Proteomes" id="UP000824988">
    <property type="component" value="Chromosome"/>
</dbReference>
<comment type="subcellular location">
    <subcellularLocation>
        <location evidence="1">Membrane</location>
        <topology evidence="1">Multi-pass membrane protein</topology>
    </subcellularLocation>
</comment>
<feature type="transmembrane region" description="Helical" evidence="6">
    <location>
        <begin position="18"/>
        <end position="39"/>
    </location>
</feature>
<dbReference type="EMBL" id="AP019782">
    <property type="protein sequence ID" value="BBL72302.1"/>
    <property type="molecule type" value="Genomic_DNA"/>
</dbReference>
<dbReference type="KEGG" id="moz:MoryE10_29080"/>
<feature type="transmembrane region" description="Helical" evidence="6">
    <location>
        <begin position="59"/>
        <end position="80"/>
    </location>
</feature>
<protein>
    <submittedName>
        <fullName evidence="7">AI-2E family transporter</fullName>
    </submittedName>
</protein>
<dbReference type="PANTHER" id="PTHR21716">
    <property type="entry name" value="TRANSMEMBRANE PROTEIN"/>
    <property type="match status" value="1"/>
</dbReference>
<dbReference type="GO" id="GO:0016020">
    <property type="term" value="C:membrane"/>
    <property type="evidence" value="ECO:0007669"/>
    <property type="project" value="UniProtKB-SubCell"/>
</dbReference>
<evidence type="ECO:0000313" key="7">
    <source>
        <dbReference type="EMBL" id="BBL72302.1"/>
    </source>
</evidence>
<dbReference type="Pfam" id="PF01594">
    <property type="entry name" value="AI-2E_transport"/>
    <property type="match status" value="1"/>
</dbReference>
<dbReference type="AlphaFoldDB" id="A0A8D4VS80"/>
<name>A0A8D4VS80_9GAMM</name>
<feature type="transmembrane region" description="Helical" evidence="6">
    <location>
        <begin position="244"/>
        <end position="263"/>
    </location>
</feature>
<gene>
    <name evidence="7" type="primary">perM</name>
    <name evidence="7" type="ORF">MoryE10_29080</name>
</gene>
<evidence type="ECO:0000313" key="8">
    <source>
        <dbReference type="Proteomes" id="UP000824988"/>
    </source>
</evidence>
<evidence type="ECO:0000256" key="6">
    <source>
        <dbReference type="SAM" id="Phobius"/>
    </source>
</evidence>
<keyword evidence="8" id="KW-1185">Reference proteome</keyword>
<organism evidence="7 8">
    <name type="scientific">Methylogaea oryzae</name>
    <dbReference type="NCBI Taxonomy" id="1295382"/>
    <lineage>
        <taxon>Bacteria</taxon>
        <taxon>Pseudomonadati</taxon>
        <taxon>Pseudomonadota</taxon>
        <taxon>Gammaproteobacteria</taxon>
        <taxon>Methylococcales</taxon>
        <taxon>Methylococcaceae</taxon>
        <taxon>Methylogaea</taxon>
    </lineage>
</organism>
<evidence type="ECO:0000256" key="2">
    <source>
        <dbReference type="ARBA" id="ARBA00009773"/>
    </source>
</evidence>